<dbReference type="InterPro" id="IPR027417">
    <property type="entry name" value="P-loop_NTPase"/>
</dbReference>
<dbReference type="CDD" id="cd03255">
    <property type="entry name" value="ABC_MJ0796_LolCDE_FtsE"/>
    <property type="match status" value="1"/>
</dbReference>
<evidence type="ECO:0000313" key="3">
    <source>
        <dbReference type="EMBL" id="HAV92609.1"/>
    </source>
</evidence>
<dbReference type="GO" id="GO:0005524">
    <property type="term" value="F:ATP binding"/>
    <property type="evidence" value="ECO:0007669"/>
    <property type="project" value="UniProtKB-KW"/>
</dbReference>
<dbReference type="PANTHER" id="PTHR24220">
    <property type="entry name" value="IMPORT ATP-BINDING PROTEIN"/>
    <property type="match status" value="1"/>
</dbReference>
<organism evidence="3 4">
    <name type="scientific">candidate division WOR-3 bacterium</name>
    <dbReference type="NCBI Taxonomy" id="2052148"/>
    <lineage>
        <taxon>Bacteria</taxon>
        <taxon>Bacteria division WOR-3</taxon>
    </lineage>
</organism>
<dbReference type="PROSITE" id="PS50893">
    <property type="entry name" value="ABC_TRANSPORTER_2"/>
    <property type="match status" value="1"/>
</dbReference>
<dbReference type="GO" id="GO:0005886">
    <property type="term" value="C:plasma membrane"/>
    <property type="evidence" value="ECO:0007669"/>
    <property type="project" value="TreeGrafter"/>
</dbReference>
<dbReference type="Proteomes" id="UP000264062">
    <property type="component" value="Unassembled WGS sequence"/>
</dbReference>
<protein>
    <submittedName>
        <fullName evidence="3">Lipoprotein-releasing system ATP-binding protein LolD</fullName>
    </submittedName>
</protein>
<comment type="caution">
    <text evidence="3">The sequence shown here is derived from an EMBL/GenBank/DDBJ whole genome shotgun (WGS) entry which is preliminary data.</text>
</comment>
<dbReference type="PROSITE" id="PS00211">
    <property type="entry name" value="ABC_TRANSPORTER_1"/>
    <property type="match status" value="1"/>
</dbReference>
<dbReference type="SUPFAM" id="SSF52540">
    <property type="entry name" value="P-loop containing nucleoside triphosphate hydrolases"/>
    <property type="match status" value="1"/>
</dbReference>
<dbReference type="GO" id="GO:0022857">
    <property type="term" value="F:transmembrane transporter activity"/>
    <property type="evidence" value="ECO:0007669"/>
    <property type="project" value="TreeGrafter"/>
</dbReference>
<accession>A0A350HAP3</accession>
<dbReference type="InterPro" id="IPR017871">
    <property type="entry name" value="ABC_transporter-like_CS"/>
</dbReference>
<dbReference type="InterPro" id="IPR017911">
    <property type="entry name" value="MacB-like_ATP-bd"/>
</dbReference>
<evidence type="ECO:0000259" key="2">
    <source>
        <dbReference type="PROSITE" id="PS50893"/>
    </source>
</evidence>
<dbReference type="Gene3D" id="3.40.50.300">
    <property type="entry name" value="P-loop containing nucleotide triphosphate hydrolases"/>
    <property type="match status" value="1"/>
</dbReference>
<dbReference type="EMBL" id="DMZY01000162">
    <property type="protein sequence ID" value="HAV92609.1"/>
    <property type="molecule type" value="Genomic_DNA"/>
</dbReference>
<gene>
    <name evidence="3" type="ORF">DCW38_05450</name>
</gene>
<feature type="non-terminal residue" evidence="3">
    <location>
        <position position="1"/>
    </location>
</feature>
<keyword evidence="3" id="KW-0067">ATP-binding</keyword>
<keyword evidence="1" id="KW-0813">Transport</keyword>
<feature type="domain" description="ABC transporter" evidence="2">
    <location>
        <begin position="1"/>
        <end position="183"/>
    </location>
</feature>
<keyword evidence="3" id="KW-0547">Nucleotide-binding</keyword>
<keyword evidence="3" id="KW-0449">Lipoprotein</keyword>
<sequence>GKTTLLNIIGCLDKPTSGRVLFGDTDIVPLSDNKLTLFRNHNIGFIFQDFNLIPVLTVYENVEFALAINPFIKEKHSILIDRILEMVGILDLKKRFPSELSGGQKQRVAIARALVKNPSLVLADEPTANLDSENAKNIMEIMRKMNKELHTSFLFSTHDKLVMDYAEKIIYLHDGKIDGSKKA</sequence>
<reference evidence="3 4" key="1">
    <citation type="journal article" date="2018" name="Nat. Biotechnol.">
        <title>A standardized bacterial taxonomy based on genome phylogeny substantially revises the tree of life.</title>
        <authorList>
            <person name="Parks D.H."/>
            <person name="Chuvochina M."/>
            <person name="Waite D.W."/>
            <person name="Rinke C."/>
            <person name="Skarshewski A."/>
            <person name="Chaumeil P.A."/>
            <person name="Hugenholtz P."/>
        </authorList>
    </citation>
    <scope>NUCLEOTIDE SEQUENCE [LARGE SCALE GENOMIC DNA]</scope>
    <source>
        <strain evidence="3">UBA9956</strain>
    </source>
</reference>
<dbReference type="Pfam" id="PF00005">
    <property type="entry name" value="ABC_tran"/>
    <property type="match status" value="1"/>
</dbReference>
<dbReference type="PANTHER" id="PTHR24220:SF86">
    <property type="entry name" value="ABC TRANSPORTER ABCH.1"/>
    <property type="match status" value="1"/>
</dbReference>
<proteinExistence type="predicted"/>
<dbReference type="InterPro" id="IPR015854">
    <property type="entry name" value="ABC_transpr_LolD-like"/>
</dbReference>
<evidence type="ECO:0000256" key="1">
    <source>
        <dbReference type="ARBA" id="ARBA00022448"/>
    </source>
</evidence>
<dbReference type="InterPro" id="IPR003439">
    <property type="entry name" value="ABC_transporter-like_ATP-bd"/>
</dbReference>
<dbReference type="AlphaFoldDB" id="A0A350HAP3"/>
<dbReference type="GO" id="GO:0016887">
    <property type="term" value="F:ATP hydrolysis activity"/>
    <property type="evidence" value="ECO:0007669"/>
    <property type="project" value="InterPro"/>
</dbReference>
<evidence type="ECO:0000313" key="4">
    <source>
        <dbReference type="Proteomes" id="UP000264062"/>
    </source>
</evidence>
<name>A0A350HAP3_UNCW3</name>